<evidence type="ECO:0000313" key="1">
    <source>
        <dbReference type="EMBL" id="CAG8797234.1"/>
    </source>
</evidence>
<dbReference type="Proteomes" id="UP000789920">
    <property type="component" value="Unassembled WGS sequence"/>
</dbReference>
<proteinExistence type="predicted"/>
<keyword evidence="2" id="KW-1185">Reference proteome</keyword>
<evidence type="ECO:0000313" key="2">
    <source>
        <dbReference type="Proteomes" id="UP000789920"/>
    </source>
</evidence>
<sequence>SKKHNSIYQSNTHTKVGYETLEGNSPTLITISNSSTITDSQIIQYDIIHSPHVVVTPSSPRNSISKNNLPNGINDL</sequence>
<name>A0ACA9RK99_9GLOM</name>
<protein>
    <submittedName>
        <fullName evidence="1">25274_t:CDS:1</fullName>
    </submittedName>
</protein>
<accession>A0ACA9RK99</accession>
<dbReference type="EMBL" id="CAJVQC010057111">
    <property type="protein sequence ID" value="CAG8797234.1"/>
    <property type="molecule type" value="Genomic_DNA"/>
</dbReference>
<feature type="non-terminal residue" evidence="1">
    <location>
        <position position="1"/>
    </location>
</feature>
<reference evidence="1" key="1">
    <citation type="submission" date="2021-06" db="EMBL/GenBank/DDBJ databases">
        <authorList>
            <person name="Kallberg Y."/>
            <person name="Tangrot J."/>
            <person name="Rosling A."/>
        </authorList>
    </citation>
    <scope>NUCLEOTIDE SEQUENCE</scope>
    <source>
        <strain evidence="1">MA461A</strain>
    </source>
</reference>
<organism evidence="1 2">
    <name type="scientific">Racocetra persica</name>
    <dbReference type="NCBI Taxonomy" id="160502"/>
    <lineage>
        <taxon>Eukaryota</taxon>
        <taxon>Fungi</taxon>
        <taxon>Fungi incertae sedis</taxon>
        <taxon>Mucoromycota</taxon>
        <taxon>Glomeromycotina</taxon>
        <taxon>Glomeromycetes</taxon>
        <taxon>Diversisporales</taxon>
        <taxon>Gigasporaceae</taxon>
        <taxon>Racocetra</taxon>
    </lineage>
</organism>
<gene>
    <name evidence="1" type="ORF">RPERSI_LOCUS20309</name>
</gene>
<comment type="caution">
    <text evidence="1">The sequence shown here is derived from an EMBL/GenBank/DDBJ whole genome shotgun (WGS) entry which is preliminary data.</text>
</comment>